<dbReference type="SUPFAM" id="SSF52540">
    <property type="entry name" value="P-loop containing nucleoside triphosphate hydrolases"/>
    <property type="match status" value="1"/>
</dbReference>
<keyword evidence="1" id="KW-0547">Nucleotide-binding</keyword>
<name>A0A429Y4A4_9BACI</name>
<dbReference type="EMBL" id="QYTV02000002">
    <property type="protein sequence ID" value="RST76218.1"/>
    <property type="molecule type" value="Genomic_DNA"/>
</dbReference>
<evidence type="ECO:0000313" key="2">
    <source>
        <dbReference type="Proteomes" id="UP000287156"/>
    </source>
</evidence>
<proteinExistence type="predicted"/>
<organism evidence="1 2">
    <name type="scientific">Siminovitchia acidinfaciens</name>
    <dbReference type="NCBI Taxonomy" id="2321395"/>
    <lineage>
        <taxon>Bacteria</taxon>
        <taxon>Bacillati</taxon>
        <taxon>Bacillota</taxon>
        <taxon>Bacilli</taxon>
        <taxon>Bacillales</taxon>
        <taxon>Bacillaceae</taxon>
        <taxon>Siminovitchia</taxon>
    </lineage>
</organism>
<dbReference type="Gene3D" id="3.40.50.300">
    <property type="entry name" value="P-loop containing nucleotide triphosphate hydrolases"/>
    <property type="match status" value="1"/>
</dbReference>
<dbReference type="GO" id="GO:0005524">
    <property type="term" value="F:ATP binding"/>
    <property type="evidence" value="ECO:0007669"/>
    <property type="project" value="UniProtKB-KW"/>
</dbReference>
<dbReference type="InterPro" id="IPR027417">
    <property type="entry name" value="P-loop_NTPase"/>
</dbReference>
<accession>A0A429Y4A4</accession>
<comment type="caution">
    <text evidence="1">The sequence shown here is derived from an EMBL/GenBank/DDBJ whole genome shotgun (WGS) entry which is preliminary data.</text>
</comment>
<keyword evidence="1" id="KW-0067">ATP-binding</keyword>
<keyword evidence="2" id="KW-1185">Reference proteome</keyword>
<protein>
    <submittedName>
        <fullName evidence="1">ATP-binding protein</fullName>
    </submittedName>
</protein>
<dbReference type="RefSeq" id="WP_126048499.1">
    <property type="nucleotide sequence ID" value="NZ_QYTV02000002.1"/>
</dbReference>
<dbReference type="OrthoDB" id="9757917at2"/>
<sequence length="1560" mass="181777">MIKKENLTAGIADPYWYEWSVGLLYALDLLCPDKDIRSIVLQASKLQGLDDVVVNFHSGEAECIQIKHTRENDSLTFSDMIRKKDDKDNKGSYLHQFSSDWQKASKEYKRCNAILFTNRHMGVKKYNVKESDSVTYERPALETFWPYIKDKIKNASKLEEICVKKEWETAWKEWLDELNDLDNVQKLDFLKSFDIKATQEDLNEIINSIGEKISSYFKVDTRIAVQLHKSLCYALMKWTTTLRKKEDITKEDLLEALSLSSDSFKGIHDIPTTEPFFESRADFSGKLEDTLKKRDYPVVFLSGEPGSGKTNIVSYLTNKIDSVITIRFYAFKPLTSDDLYLSADKGVSDPRALWGDLLIQLRELLKGKLAKYQVPISNELLSTTDELRNEVLRLSAALANETGNTTVICIDGIDHAARAGGENTFLGTLIPPEGVPKDVCFLIAGQPIHEYKLYPDWLSDEKVLKINVPKIEEQDIRQLYREIDTNIPEEYTEFAIKIINEKAKGNTLSVIFAMYEAKRCDSIEQLDECLNDKKLSSGINNYYEYIWKSALENIPSNFFYVDGVVAGVLSLINKKIKTEIICDIYGDPSINENAWKRILQKLYPVVIEEDGAFRVFHNDVRIYLERYLRKNLSTFTEVASKIADYYLNKSTDSITKHELVFELLKFAGRTNDYIEVYTKEYVIEALNIFRPMNELVEQLEETLRSLVDIEDYRKIISFSCAVSTLYQFKQSLQWADRVYKANIQLPTVLFSEKKVMHRKLLTIEALLRMFGDVELLIEHEKVDRARYVLDKWLSNLTPEEIIEILIENHQLHDEIKDEGINDRFQHMLEEWGMFCQYTGINFGPLLEKGETPEYYKAARAYFAKGWLAEGKNFTKNEEVIQTVEALSYHFKDDLEAFIVSLMEDNNDMVLKLTQEYWQENFSNSFKLKVATWAITNSKEANYRELINNIAVKEFSYVEDLHYMSDRDNFPIYALVSIILSYRDFSFDKIINSFINTYRQGEFKKEGRRYHAVYYLLSVSSYLGYMHKCINEKQLNKKIFIEDFKMNVRFLLSDDNLIGRYEIGGIEIERYLLTQYIDITNKTGSEFSNALQGLMIERAGNFNNIRHIDIYWSFLKDLGENIILEDLFDYWMSENGIVWEEEIADMIEIAENFINNAFEMGWIEKAENAQDILKLKSIGYVGRKEYSLFTPLQWYKRLDKLNNSIWGNLGLELLNISKNASELGDNRAAVFIDSAVATSAGREGYQSLWKFANLNHKWNKQWLQTIFDGVISSFEAGHFAEEELIAIWELSTNIFFVYDSADRYDTDNTLGKIYIADIKEGILLAANRLGYSNIKPKLKQIAKYEFGLERTTREIHSFIIPNRWFDCNDKDNKIVESFINDIKSISCEEAMNRTIEQYTTNKNLFRWDFVVELIQKYKKEHNHKIEECSIAMYNLLMERESGYYWEYDGANRAFEAIFPYLDKDKIRAILDNLISNYFSSETSSDEVKLFSINSDLENFSYCYYETLAIQEGETALNLILEMHNVWLTGNGILPLKTYYTINEALDMPENWLDFCNKLNER</sequence>
<gene>
    <name evidence="1" type="ORF">D4T97_005410</name>
</gene>
<evidence type="ECO:0000313" key="1">
    <source>
        <dbReference type="EMBL" id="RST76218.1"/>
    </source>
</evidence>
<reference evidence="1" key="1">
    <citation type="submission" date="2018-12" db="EMBL/GenBank/DDBJ databases">
        <authorList>
            <person name="Sun L."/>
            <person name="Chen Z."/>
        </authorList>
    </citation>
    <scope>NUCLEOTIDE SEQUENCE [LARGE SCALE GENOMIC DNA]</scope>
    <source>
        <strain evidence="1">3-2-2</strain>
    </source>
</reference>
<dbReference type="Proteomes" id="UP000287156">
    <property type="component" value="Unassembled WGS sequence"/>
</dbReference>